<dbReference type="SMART" id="SM00062">
    <property type="entry name" value="PBPb"/>
    <property type="match status" value="1"/>
</dbReference>
<evidence type="ECO:0000256" key="2">
    <source>
        <dbReference type="ARBA" id="ARBA00022729"/>
    </source>
</evidence>
<name>A0ABS5ZJD8_9GAMM</name>
<dbReference type="InterPro" id="IPR001638">
    <property type="entry name" value="Solute-binding_3/MltF_N"/>
</dbReference>
<evidence type="ECO:0000259" key="3">
    <source>
        <dbReference type="SMART" id="SM00062"/>
    </source>
</evidence>
<evidence type="ECO:0000313" key="4">
    <source>
        <dbReference type="EMBL" id="MBU2714050.1"/>
    </source>
</evidence>
<organism evidence="4 5">
    <name type="scientific">Zooshikella harenae</name>
    <dbReference type="NCBI Taxonomy" id="2827238"/>
    <lineage>
        <taxon>Bacteria</taxon>
        <taxon>Pseudomonadati</taxon>
        <taxon>Pseudomonadota</taxon>
        <taxon>Gammaproteobacteria</taxon>
        <taxon>Oceanospirillales</taxon>
        <taxon>Zooshikellaceae</taxon>
        <taxon>Zooshikella</taxon>
    </lineage>
</organism>
<dbReference type="Gene3D" id="3.40.190.10">
    <property type="entry name" value="Periplasmic binding protein-like II"/>
    <property type="match status" value="2"/>
</dbReference>
<proteinExistence type="inferred from homology"/>
<dbReference type="EMBL" id="JAGSOY010000141">
    <property type="protein sequence ID" value="MBU2714050.1"/>
    <property type="molecule type" value="Genomic_DNA"/>
</dbReference>
<dbReference type="SUPFAM" id="SSF53850">
    <property type="entry name" value="Periplasmic binding protein-like II"/>
    <property type="match status" value="1"/>
</dbReference>
<dbReference type="PANTHER" id="PTHR35936:SF25">
    <property type="entry name" value="ABC TRANSPORTER SUBSTRATE-BINDING PROTEIN"/>
    <property type="match status" value="1"/>
</dbReference>
<gene>
    <name evidence="4" type="ORF">KCG35_23655</name>
</gene>
<evidence type="ECO:0000313" key="5">
    <source>
        <dbReference type="Proteomes" id="UP000690515"/>
    </source>
</evidence>
<keyword evidence="5" id="KW-1185">Reference proteome</keyword>
<dbReference type="Proteomes" id="UP000690515">
    <property type="component" value="Unassembled WGS sequence"/>
</dbReference>
<feature type="domain" description="Solute-binding protein family 3/N-terminal" evidence="3">
    <location>
        <begin position="15"/>
        <end position="239"/>
    </location>
</feature>
<dbReference type="PANTHER" id="PTHR35936">
    <property type="entry name" value="MEMBRANE-BOUND LYTIC MUREIN TRANSGLYCOSYLASE F"/>
    <property type="match status" value="1"/>
</dbReference>
<reference evidence="4 5" key="1">
    <citation type="submission" date="2021-04" db="EMBL/GenBank/DDBJ databases">
        <authorList>
            <person name="Pira H."/>
            <person name="Risdian C."/>
            <person name="Wink J."/>
        </authorList>
    </citation>
    <scope>NUCLEOTIDE SEQUENCE [LARGE SCALE GENOMIC DNA]</scope>
    <source>
        <strain evidence="4 5">WH53</strain>
    </source>
</reference>
<keyword evidence="2" id="KW-0732">Signal</keyword>
<comment type="caution">
    <text evidence="4">The sequence shown here is derived from an EMBL/GenBank/DDBJ whole genome shotgun (WGS) entry which is preliminary data.</text>
</comment>
<evidence type="ECO:0000256" key="1">
    <source>
        <dbReference type="ARBA" id="ARBA00010333"/>
    </source>
</evidence>
<dbReference type="Pfam" id="PF00497">
    <property type="entry name" value="SBP_bac_3"/>
    <property type="match status" value="1"/>
</dbReference>
<dbReference type="RefSeq" id="WP_215822322.1">
    <property type="nucleotide sequence ID" value="NZ_JAGSOY010000141.1"/>
</dbReference>
<sequence>MGLVSAVTFCAERKNLLIATGDFPPWTSEASKGQGFVNHVITAAFARQGYTVYYHFLPWARSYSDTERGEFSALSYWACSEKTQKTFYCSDPMHTESYVFFHKKTKAFPNWQKLSDLKALQIGATRGYTYTKEFWKAHKNNTLNIIVNNNDETSFKMLLKGRIDTVIVSSITGFLILNTKFNPIIAQTITFNSKPLVDNTAHLLFPKDRKNSQHLLKEFNQGLLKIKEDGTYEKYFDDLITGKY</sequence>
<protein>
    <submittedName>
        <fullName evidence="4">Transporter substrate-binding domain-containing protein</fullName>
    </submittedName>
</protein>
<comment type="similarity">
    <text evidence="1">Belongs to the bacterial solute-binding protein 3 family.</text>
</comment>
<accession>A0ABS5ZJD8</accession>